<dbReference type="EMBL" id="FIIR01000002">
    <property type="protein sequence ID" value="CYV58923.1"/>
    <property type="molecule type" value="Genomic_DNA"/>
</dbReference>
<evidence type="ECO:0000313" key="1">
    <source>
        <dbReference type="EMBL" id="CYV58923.1"/>
    </source>
</evidence>
<dbReference type="AlphaFoldDB" id="A0A0Z8C9D6"/>
<reference evidence="1 2" key="1">
    <citation type="submission" date="2016-02" db="EMBL/GenBank/DDBJ databases">
        <authorList>
            <consortium name="Pathogen Informatics"/>
        </authorList>
    </citation>
    <scope>NUCLEOTIDE SEQUENCE [LARGE SCALE GENOMIC DNA]</scope>
    <source>
        <strain evidence="1 2">LSS95</strain>
    </source>
</reference>
<evidence type="ECO:0000313" key="2">
    <source>
        <dbReference type="Proteomes" id="UP000069831"/>
    </source>
</evidence>
<protein>
    <submittedName>
        <fullName evidence="1">Uncharacterized protein</fullName>
    </submittedName>
</protein>
<dbReference type="Proteomes" id="UP000069831">
    <property type="component" value="Unassembled WGS sequence"/>
</dbReference>
<gene>
    <name evidence="1" type="ORF">ERS132457_00343</name>
</gene>
<name>A0A0Z8C9D6_STRSU</name>
<organism evidence="1 2">
    <name type="scientific">Streptococcus suis</name>
    <dbReference type="NCBI Taxonomy" id="1307"/>
    <lineage>
        <taxon>Bacteria</taxon>
        <taxon>Bacillati</taxon>
        <taxon>Bacillota</taxon>
        <taxon>Bacilli</taxon>
        <taxon>Lactobacillales</taxon>
        <taxon>Streptococcaceae</taxon>
        <taxon>Streptococcus</taxon>
    </lineage>
</organism>
<sequence>MLPNSPLLADEQDYYSKLLTEVELESQLP</sequence>
<accession>A0A0Z8C9D6</accession>
<proteinExistence type="predicted"/>